<accession>A0A8H6F857</accession>
<evidence type="ECO:0000313" key="2">
    <source>
        <dbReference type="EMBL" id="KAF6218283.1"/>
    </source>
</evidence>
<gene>
    <name evidence="2" type="ORF">HO133_005629</name>
</gene>
<evidence type="ECO:0000256" key="1">
    <source>
        <dbReference type="SAM" id="SignalP"/>
    </source>
</evidence>
<keyword evidence="3" id="KW-1185">Reference proteome</keyword>
<dbReference type="GeneID" id="59334034"/>
<comment type="caution">
    <text evidence="2">The sequence shown here is derived from an EMBL/GenBank/DDBJ whole genome shotgun (WGS) entry which is preliminary data.</text>
</comment>
<reference evidence="2 3" key="1">
    <citation type="journal article" date="2020" name="Genomics">
        <title>Complete, high-quality genomes from long-read metagenomic sequencing of two wolf lichen thalli reveals enigmatic genome architecture.</title>
        <authorList>
            <person name="McKenzie S.K."/>
            <person name="Walston R.F."/>
            <person name="Allen J.L."/>
        </authorList>
    </citation>
    <scope>NUCLEOTIDE SEQUENCE [LARGE SCALE GENOMIC DNA]</scope>
    <source>
        <strain evidence="2">WasteWater1</strain>
    </source>
</reference>
<feature type="chain" id="PRO_5034426593" evidence="1">
    <location>
        <begin position="17"/>
        <end position="180"/>
    </location>
</feature>
<dbReference type="EMBL" id="JACCJB010000022">
    <property type="protein sequence ID" value="KAF6218283.1"/>
    <property type="molecule type" value="Genomic_DNA"/>
</dbReference>
<proteinExistence type="predicted"/>
<feature type="signal peptide" evidence="1">
    <location>
        <begin position="1"/>
        <end position="16"/>
    </location>
</feature>
<dbReference type="Proteomes" id="UP000593566">
    <property type="component" value="Unassembled WGS sequence"/>
</dbReference>
<dbReference type="AlphaFoldDB" id="A0A8H6F857"/>
<protein>
    <submittedName>
        <fullName evidence="2">Uncharacterized protein</fullName>
    </submittedName>
</protein>
<evidence type="ECO:0000313" key="3">
    <source>
        <dbReference type="Proteomes" id="UP000593566"/>
    </source>
</evidence>
<name>A0A8H6F857_9LECA</name>
<organism evidence="2 3">
    <name type="scientific">Letharia lupina</name>
    <dbReference type="NCBI Taxonomy" id="560253"/>
    <lineage>
        <taxon>Eukaryota</taxon>
        <taxon>Fungi</taxon>
        <taxon>Dikarya</taxon>
        <taxon>Ascomycota</taxon>
        <taxon>Pezizomycotina</taxon>
        <taxon>Lecanoromycetes</taxon>
        <taxon>OSLEUM clade</taxon>
        <taxon>Lecanoromycetidae</taxon>
        <taxon>Lecanorales</taxon>
        <taxon>Lecanorineae</taxon>
        <taxon>Parmeliaceae</taxon>
        <taxon>Letharia</taxon>
    </lineage>
</organism>
<sequence>MLFPLQTLTLISAISAAVLQPLQSINNQLLTTNGSEIFLFSNATNATASLPAEPGAAIARCSASNYGSNLNVKSCQNAFESVQSDDHYSSFGLRHHVAHYNEVLSFVWLSGGDGRLAVVMKPNSNANIQCEEAPIYPAPAGAVREWLRSCDDTLVDVSVTTTVKTFGPHEHPSVAVGLPR</sequence>
<dbReference type="RefSeq" id="XP_037147718.1">
    <property type="nucleotide sequence ID" value="XM_037296537.1"/>
</dbReference>
<keyword evidence="1" id="KW-0732">Signal</keyword>